<dbReference type="EMBL" id="AP024329">
    <property type="protein sequence ID" value="BCQ36898.1"/>
    <property type="molecule type" value="Genomic_DNA"/>
</dbReference>
<sequence>MLCLSDYITGFPLYNKKLMTCKTQGNEANKAPGSANTEQKRKTTTNSHKKKLLPTRISSTLIIRSGQKRATENKITR</sequence>
<keyword evidence="3" id="KW-1185">Reference proteome</keyword>
<accession>A0ABN6DQ70</accession>
<dbReference type="Proteomes" id="UP000677515">
    <property type="component" value="Chromosome"/>
</dbReference>
<name>A0ABN6DQ70_ERWRD</name>
<reference evidence="2 3" key="1">
    <citation type="submission" date="2021-01" db="EMBL/GenBank/DDBJ databases">
        <title>Complete genome sequence of Erwinia rhapontici MAFF 311153.</title>
        <authorList>
            <person name="Morohoshi T."/>
            <person name="Someya N."/>
        </authorList>
    </citation>
    <scope>NUCLEOTIDE SEQUENCE [LARGE SCALE GENOMIC DNA]</scope>
    <source>
        <strain evidence="2 3">MAFF 311153</strain>
    </source>
</reference>
<feature type="region of interest" description="Disordered" evidence="1">
    <location>
        <begin position="25"/>
        <end position="50"/>
    </location>
</feature>
<proteinExistence type="predicted"/>
<evidence type="ECO:0000256" key="1">
    <source>
        <dbReference type="SAM" id="MobiDB-lite"/>
    </source>
</evidence>
<protein>
    <submittedName>
        <fullName evidence="2">Uncharacterized protein</fullName>
    </submittedName>
</protein>
<evidence type="ECO:0000313" key="2">
    <source>
        <dbReference type="EMBL" id="BCQ36898.1"/>
    </source>
</evidence>
<gene>
    <name evidence="2" type="ORF">ERHA53_42410</name>
</gene>
<organism evidence="2 3">
    <name type="scientific">Erwinia rhapontici</name>
    <name type="common">Pectobacterium rhapontici</name>
    <dbReference type="NCBI Taxonomy" id="55212"/>
    <lineage>
        <taxon>Bacteria</taxon>
        <taxon>Pseudomonadati</taxon>
        <taxon>Pseudomonadota</taxon>
        <taxon>Gammaproteobacteria</taxon>
        <taxon>Enterobacterales</taxon>
        <taxon>Erwiniaceae</taxon>
        <taxon>Erwinia</taxon>
    </lineage>
</organism>
<evidence type="ECO:0000313" key="3">
    <source>
        <dbReference type="Proteomes" id="UP000677515"/>
    </source>
</evidence>